<reference evidence="1" key="1">
    <citation type="submission" date="2021-02" db="EMBL/GenBank/DDBJ databases">
        <authorList>
            <person name="Nowell W R."/>
        </authorList>
    </citation>
    <scope>NUCLEOTIDE SEQUENCE</scope>
</reference>
<dbReference type="AlphaFoldDB" id="A0A820CZX0"/>
<dbReference type="EMBL" id="CAJOAX010027008">
    <property type="protein sequence ID" value="CAF4229300.1"/>
    <property type="molecule type" value="Genomic_DNA"/>
</dbReference>
<comment type="caution">
    <text evidence="1">The sequence shown here is derived from an EMBL/GenBank/DDBJ whole genome shotgun (WGS) entry which is preliminary data.</text>
</comment>
<dbReference type="Proteomes" id="UP000663823">
    <property type="component" value="Unassembled WGS sequence"/>
</dbReference>
<evidence type="ECO:0000313" key="2">
    <source>
        <dbReference type="Proteomes" id="UP000663823"/>
    </source>
</evidence>
<accession>A0A820CZX0</accession>
<gene>
    <name evidence="1" type="ORF">OTI717_LOCUS39676</name>
</gene>
<evidence type="ECO:0000313" key="1">
    <source>
        <dbReference type="EMBL" id="CAF4229300.1"/>
    </source>
</evidence>
<protein>
    <submittedName>
        <fullName evidence="1">Uncharacterized protein</fullName>
    </submittedName>
</protein>
<organism evidence="1 2">
    <name type="scientific">Rotaria sordida</name>
    <dbReference type="NCBI Taxonomy" id="392033"/>
    <lineage>
        <taxon>Eukaryota</taxon>
        <taxon>Metazoa</taxon>
        <taxon>Spiralia</taxon>
        <taxon>Gnathifera</taxon>
        <taxon>Rotifera</taxon>
        <taxon>Eurotatoria</taxon>
        <taxon>Bdelloidea</taxon>
        <taxon>Philodinida</taxon>
        <taxon>Philodinidae</taxon>
        <taxon>Rotaria</taxon>
    </lineage>
</organism>
<name>A0A820CZX0_9BILA</name>
<proteinExistence type="predicted"/>
<sequence length="54" mass="6198">MINTNIDSVVDYLSDDESDSEMPAGYNLDIPNPVREVIRQMLDNYMNDDKSNTE</sequence>
<feature type="non-terminal residue" evidence="1">
    <location>
        <position position="1"/>
    </location>
</feature>